<reference evidence="1" key="1">
    <citation type="journal article" date="2013" name="J. Plant Res.">
        <title>Effect of fungi and light on seed germination of three Opuntia species from semiarid lands of central Mexico.</title>
        <authorList>
            <person name="Delgado-Sanchez P."/>
            <person name="Jimenez-Bremont J.F."/>
            <person name="Guerrero-Gonzalez Mde L."/>
            <person name="Flores J."/>
        </authorList>
    </citation>
    <scope>NUCLEOTIDE SEQUENCE</scope>
    <source>
        <tissue evidence="1">Cladode</tissue>
    </source>
</reference>
<protein>
    <submittedName>
        <fullName evidence="1">Uncharacterized protein</fullName>
    </submittedName>
</protein>
<dbReference type="EMBL" id="GISG01191797">
    <property type="protein sequence ID" value="MBA4656348.1"/>
    <property type="molecule type" value="Transcribed_RNA"/>
</dbReference>
<proteinExistence type="predicted"/>
<accession>A0A7C9E8I2</accession>
<organism evidence="1">
    <name type="scientific">Opuntia streptacantha</name>
    <name type="common">Prickly pear cactus</name>
    <name type="synonym">Opuntia cardona</name>
    <dbReference type="NCBI Taxonomy" id="393608"/>
    <lineage>
        <taxon>Eukaryota</taxon>
        <taxon>Viridiplantae</taxon>
        <taxon>Streptophyta</taxon>
        <taxon>Embryophyta</taxon>
        <taxon>Tracheophyta</taxon>
        <taxon>Spermatophyta</taxon>
        <taxon>Magnoliopsida</taxon>
        <taxon>eudicotyledons</taxon>
        <taxon>Gunneridae</taxon>
        <taxon>Pentapetalae</taxon>
        <taxon>Caryophyllales</taxon>
        <taxon>Cactineae</taxon>
        <taxon>Cactaceae</taxon>
        <taxon>Opuntioideae</taxon>
        <taxon>Opuntia</taxon>
    </lineage>
</organism>
<sequence length="162" mass="18561">MISGFHIEQATIRTVISNAYVCCYIHINLLFRWCNSKGCSHCQLSTRLRMILKQIVYNGQPNLLQQLGIINLSSSIGFSDGKRVVLPRRIQKDICLNHIEPKIFQCIHSIKKSPQAVAEGDLYHSCLWVRIKINYNFWSRNIFCVAVASILNVFNSSRQGCM</sequence>
<evidence type="ECO:0000313" key="1">
    <source>
        <dbReference type="EMBL" id="MBA4656348.1"/>
    </source>
</evidence>
<reference evidence="1" key="2">
    <citation type="submission" date="2020-07" db="EMBL/GenBank/DDBJ databases">
        <authorList>
            <person name="Vera ALvarez R."/>
            <person name="Arias-Moreno D.M."/>
            <person name="Jimenez-Jacinto V."/>
            <person name="Jimenez-Bremont J.F."/>
            <person name="Swaminathan K."/>
            <person name="Moose S.P."/>
            <person name="Guerrero-Gonzalez M.L."/>
            <person name="Marino-Ramirez L."/>
            <person name="Landsman D."/>
            <person name="Rodriguez-Kessler M."/>
            <person name="Delgado-Sanchez P."/>
        </authorList>
    </citation>
    <scope>NUCLEOTIDE SEQUENCE</scope>
    <source>
        <tissue evidence="1">Cladode</tissue>
    </source>
</reference>
<dbReference type="AlphaFoldDB" id="A0A7C9E8I2"/>
<name>A0A7C9E8I2_OPUST</name>